<evidence type="ECO:0000313" key="2">
    <source>
        <dbReference type="EMBL" id="CAH7668302.1"/>
    </source>
</evidence>
<dbReference type="EMBL" id="CALTRL010000471">
    <property type="protein sequence ID" value="CAH7668302.1"/>
    <property type="molecule type" value="Genomic_DNA"/>
</dbReference>
<dbReference type="InterPro" id="IPR037185">
    <property type="entry name" value="EmrE-like"/>
</dbReference>
<feature type="transmembrane region" description="Helical" evidence="1">
    <location>
        <begin position="370"/>
        <end position="394"/>
    </location>
</feature>
<keyword evidence="1" id="KW-0812">Transmembrane</keyword>
<feature type="transmembrane region" description="Helical" evidence="1">
    <location>
        <begin position="239"/>
        <end position="258"/>
    </location>
</feature>
<dbReference type="SUPFAM" id="SSF103481">
    <property type="entry name" value="Multidrug resistance efflux transporter EmrE"/>
    <property type="match status" value="1"/>
</dbReference>
<feature type="transmembrane region" description="Helical" evidence="1">
    <location>
        <begin position="149"/>
        <end position="166"/>
    </location>
</feature>
<feature type="transmembrane region" description="Helical" evidence="1">
    <location>
        <begin position="201"/>
        <end position="219"/>
    </location>
</feature>
<proteinExistence type="predicted"/>
<feature type="transmembrane region" description="Helical" evidence="1">
    <location>
        <begin position="62"/>
        <end position="83"/>
    </location>
</feature>
<keyword evidence="1" id="KW-0472">Membrane</keyword>
<evidence type="ECO:0000256" key="1">
    <source>
        <dbReference type="SAM" id="Phobius"/>
    </source>
</evidence>
<evidence type="ECO:0008006" key="4">
    <source>
        <dbReference type="Google" id="ProtNLM"/>
    </source>
</evidence>
<organism evidence="2 3">
    <name type="scientific">Phakopsora pachyrhizi</name>
    <name type="common">Asian soybean rust disease fungus</name>
    <dbReference type="NCBI Taxonomy" id="170000"/>
    <lineage>
        <taxon>Eukaryota</taxon>
        <taxon>Fungi</taxon>
        <taxon>Dikarya</taxon>
        <taxon>Basidiomycota</taxon>
        <taxon>Pucciniomycotina</taxon>
        <taxon>Pucciniomycetes</taxon>
        <taxon>Pucciniales</taxon>
        <taxon>Phakopsoraceae</taxon>
        <taxon>Phakopsora</taxon>
    </lineage>
</organism>
<comment type="caution">
    <text evidence="2">The sequence shown here is derived from an EMBL/GenBank/DDBJ whole genome shotgun (WGS) entry which is preliminary data.</text>
</comment>
<dbReference type="PANTHER" id="PTHR19346:SF4">
    <property type="entry name" value="SUGAR PHOSPHATE TRANSPORTER DOMAIN-CONTAINING PROTEIN"/>
    <property type="match status" value="1"/>
</dbReference>
<keyword evidence="1" id="KW-1133">Transmembrane helix</keyword>
<dbReference type="Proteomes" id="UP001153365">
    <property type="component" value="Unassembled WGS sequence"/>
</dbReference>
<reference evidence="2" key="1">
    <citation type="submission" date="2022-06" db="EMBL/GenBank/DDBJ databases">
        <authorList>
            <consortium name="SYNGENTA / RWTH Aachen University"/>
        </authorList>
    </citation>
    <scope>NUCLEOTIDE SEQUENCE</scope>
</reference>
<feature type="transmembrane region" description="Helical" evidence="1">
    <location>
        <begin position="327"/>
        <end position="350"/>
    </location>
</feature>
<evidence type="ECO:0000313" key="3">
    <source>
        <dbReference type="Proteomes" id="UP001153365"/>
    </source>
</evidence>
<feature type="transmembrane region" description="Helical" evidence="1">
    <location>
        <begin position="21"/>
        <end position="42"/>
    </location>
</feature>
<keyword evidence="3" id="KW-1185">Reference proteome</keyword>
<feature type="transmembrane region" description="Helical" evidence="1">
    <location>
        <begin position="172"/>
        <end position="194"/>
    </location>
</feature>
<protein>
    <recommendedName>
        <fullName evidence="4">EamA domain-containing protein</fullName>
    </recommendedName>
</protein>
<dbReference type="InterPro" id="IPR026505">
    <property type="entry name" value="Solute_c_fam_35_mem_F3/F4"/>
</dbReference>
<gene>
    <name evidence="2" type="ORF">PPACK8108_LOCUS2788</name>
</gene>
<dbReference type="AlphaFoldDB" id="A0AAV0AJ71"/>
<feature type="transmembrane region" description="Helical" evidence="1">
    <location>
        <begin position="401"/>
        <end position="419"/>
    </location>
</feature>
<accession>A0AAV0AJ71</accession>
<sequence>MSANSTLQQTKKHRTTETEKVSSLQRFGGLVIFGIVLIAYTIQTELAQEVQRSYEKPYFLLYLTHSGYIVLFPLHLIVLKIALKTPSIWDLLSQLRLTIVYQLILEDHLHSVNTQLELGSAERKREFQDLLFSISLNNKIFYLRFLKKCLLLTIFIAVPSICWYSAVPLTDMTSITSIFNTNAFFAYVLAVCFLKTERFQAKNTVAVIFAILGVMMVSFNSHSSSGDGQIAKKNGKFRIAGVGLAFLASLSFGAYEVWYKSQIALPTASSVTEQLGLNPSASAGELEVDELLDSEGETDVEDGNESFCFPNSTGSGIKFPYIPPRIVLLHANLVTNLIGIFTITLLWIPIPLIHWLKWEIFELPPNSTVTAMICGVILMGIVFNAGFMILIGLWGPVIASLGNLCTLVLVAMFEIIFVPESHLTIGVALGCLMIILAFSVLILDIVTNS</sequence>
<name>A0AAV0AJ71_PHAPC</name>
<dbReference type="PANTHER" id="PTHR19346">
    <property type="entry name" value="SUGAR PHOSPHATE TRANSPORTER DOMAIN-CONTAINING PROTEIN"/>
    <property type="match status" value="1"/>
</dbReference>
<feature type="transmembrane region" description="Helical" evidence="1">
    <location>
        <begin position="425"/>
        <end position="446"/>
    </location>
</feature>